<sequence length="347" mass="37561">MGAIWFWIVAVMLAAYVVLDGFDLGVGILYPFLARTDEERRTAIHSIGPVWDGNEVWLLAGGGTLFFAFPLLYASAFSGFYLPLMIVLWLLILRGLGIELRSHMENAVWRTFFDGIFFVASALLAIFYGAALANVIRGVPLGADRYFFLPLWTNWRVGPSPGILDWYTVLGGVVALVALAHHGALWIALKTTGSLGSRATLAARRLWPAVALVTIISLPATVAARPSSLANYRSYPALFVIPVMVALSLGSAAFFRARGKELHAFLSSCLYLAVMLVGAAAGLYPTLLPSSISPAQSITVAEALAGSHSVHVGLAWWIFGMLLATLYFVTSYWLFRGKVTEGAGYGH</sequence>
<name>A0A4R1L622_9BACT</name>
<evidence type="ECO:0000256" key="11">
    <source>
        <dbReference type="ARBA" id="ARBA00023136"/>
    </source>
</evidence>
<evidence type="ECO:0000256" key="7">
    <source>
        <dbReference type="ARBA" id="ARBA00022723"/>
    </source>
</evidence>
<dbReference type="Pfam" id="PF02322">
    <property type="entry name" value="Cyt_bd_oxida_II"/>
    <property type="match status" value="1"/>
</dbReference>
<proteinExistence type="inferred from homology"/>
<dbReference type="OrthoDB" id="9776710at2"/>
<dbReference type="EMBL" id="SMGK01000002">
    <property type="protein sequence ID" value="TCK73564.1"/>
    <property type="molecule type" value="Genomic_DNA"/>
</dbReference>
<keyword evidence="14" id="KW-1185">Reference proteome</keyword>
<evidence type="ECO:0000313" key="13">
    <source>
        <dbReference type="EMBL" id="TCK73564.1"/>
    </source>
</evidence>
<keyword evidence="4" id="KW-1003">Cell membrane</keyword>
<comment type="subcellular location">
    <subcellularLocation>
        <location evidence="1">Cell membrane</location>
        <topology evidence="1">Multi-pass membrane protein</topology>
    </subcellularLocation>
</comment>
<protein>
    <submittedName>
        <fullName evidence="13">Cytochrome bd-I ubiquinol oxidase subunit 2 apoprotein</fullName>
    </submittedName>
</protein>
<dbReference type="RefSeq" id="WP_131993270.1">
    <property type="nucleotide sequence ID" value="NZ_SMGK01000002.1"/>
</dbReference>
<evidence type="ECO:0000313" key="14">
    <source>
        <dbReference type="Proteomes" id="UP000295210"/>
    </source>
</evidence>
<keyword evidence="7" id="KW-0479">Metal-binding</keyword>
<evidence type="ECO:0000256" key="12">
    <source>
        <dbReference type="SAM" id="Phobius"/>
    </source>
</evidence>
<feature type="transmembrane region" description="Helical" evidence="12">
    <location>
        <begin position="166"/>
        <end position="189"/>
    </location>
</feature>
<evidence type="ECO:0000256" key="9">
    <source>
        <dbReference type="ARBA" id="ARBA00022989"/>
    </source>
</evidence>
<keyword evidence="10" id="KW-0408">Iron</keyword>
<keyword evidence="5" id="KW-0349">Heme</keyword>
<dbReference type="GO" id="GO:0019646">
    <property type="term" value="P:aerobic electron transport chain"/>
    <property type="evidence" value="ECO:0007669"/>
    <property type="project" value="TreeGrafter"/>
</dbReference>
<keyword evidence="8" id="KW-0249">Electron transport</keyword>
<dbReference type="PANTHER" id="PTHR43141:SF5">
    <property type="entry name" value="CYTOCHROME BD-I UBIQUINOL OXIDASE SUBUNIT 2"/>
    <property type="match status" value="1"/>
</dbReference>
<evidence type="ECO:0000256" key="5">
    <source>
        <dbReference type="ARBA" id="ARBA00022617"/>
    </source>
</evidence>
<keyword evidence="6 12" id="KW-0812">Transmembrane</keyword>
<feature type="transmembrane region" description="Helical" evidence="12">
    <location>
        <begin position="112"/>
        <end position="136"/>
    </location>
</feature>
<dbReference type="GO" id="GO:0046872">
    <property type="term" value="F:metal ion binding"/>
    <property type="evidence" value="ECO:0007669"/>
    <property type="project" value="UniProtKB-KW"/>
</dbReference>
<keyword evidence="3" id="KW-0813">Transport</keyword>
<feature type="transmembrane region" description="Helical" evidence="12">
    <location>
        <begin position="201"/>
        <end position="223"/>
    </location>
</feature>
<keyword evidence="11 12" id="KW-0472">Membrane</keyword>
<dbReference type="PANTHER" id="PTHR43141">
    <property type="entry name" value="CYTOCHROME BD2 SUBUNIT II"/>
    <property type="match status" value="1"/>
</dbReference>
<dbReference type="InterPro" id="IPR003317">
    <property type="entry name" value="Cyt-d_oxidase_su2"/>
</dbReference>
<evidence type="ECO:0000256" key="4">
    <source>
        <dbReference type="ARBA" id="ARBA00022475"/>
    </source>
</evidence>
<dbReference type="AlphaFoldDB" id="A0A4R1L622"/>
<comment type="similarity">
    <text evidence="2">Belongs to the cytochrome ubiquinol oxidase subunit 2 family.</text>
</comment>
<dbReference type="GO" id="GO:0005886">
    <property type="term" value="C:plasma membrane"/>
    <property type="evidence" value="ECO:0007669"/>
    <property type="project" value="UniProtKB-SubCell"/>
</dbReference>
<evidence type="ECO:0000256" key="1">
    <source>
        <dbReference type="ARBA" id="ARBA00004651"/>
    </source>
</evidence>
<dbReference type="GO" id="GO:0016682">
    <property type="term" value="F:oxidoreductase activity, acting on diphenols and related substances as donors, oxygen as acceptor"/>
    <property type="evidence" value="ECO:0007669"/>
    <property type="project" value="TreeGrafter"/>
</dbReference>
<feature type="transmembrane region" description="Helical" evidence="12">
    <location>
        <begin position="262"/>
        <end position="284"/>
    </location>
</feature>
<feature type="transmembrane region" description="Helical" evidence="12">
    <location>
        <begin position="80"/>
        <end position="100"/>
    </location>
</feature>
<accession>A0A4R1L622</accession>
<feature type="transmembrane region" description="Helical" evidence="12">
    <location>
        <begin position="235"/>
        <end position="255"/>
    </location>
</feature>
<reference evidence="13 14" key="1">
    <citation type="submission" date="2019-03" db="EMBL/GenBank/DDBJ databases">
        <title>Genomic Encyclopedia of Type Strains, Phase IV (KMG-IV): sequencing the most valuable type-strain genomes for metagenomic binning, comparative biology and taxonomic classification.</title>
        <authorList>
            <person name="Goeker M."/>
        </authorList>
    </citation>
    <scope>NUCLEOTIDE SEQUENCE [LARGE SCALE GENOMIC DNA]</scope>
    <source>
        <strain evidence="13 14">DSM 103428</strain>
    </source>
</reference>
<feature type="transmembrane region" description="Helical" evidence="12">
    <location>
        <begin position="6"/>
        <end position="33"/>
    </location>
</feature>
<dbReference type="Proteomes" id="UP000295210">
    <property type="component" value="Unassembled WGS sequence"/>
</dbReference>
<gene>
    <name evidence="13" type="ORF">C7378_1177</name>
</gene>
<keyword evidence="9 12" id="KW-1133">Transmembrane helix</keyword>
<evidence type="ECO:0000256" key="2">
    <source>
        <dbReference type="ARBA" id="ARBA00007543"/>
    </source>
</evidence>
<evidence type="ECO:0000256" key="8">
    <source>
        <dbReference type="ARBA" id="ARBA00022982"/>
    </source>
</evidence>
<evidence type="ECO:0000256" key="6">
    <source>
        <dbReference type="ARBA" id="ARBA00022692"/>
    </source>
</evidence>
<dbReference type="PIRSF" id="PIRSF000267">
    <property type="entry name" value="Cyt_oxidse_sub2"/>
    <property type="match status" value="1"/>
</dbReference>
<evidence type="ECO:0000256" key="10">
    <source>
        <dbReference type="ARBA" id="ARBA00023004"/>
    </source>
</evidence>
<evidence type="ECO:0000256" key="3">
    <source>
        <dbReference type="ARBA" id="ARBA00022448"/>
    </source>
</evidence>
<dbReference type="NCBIfam" id="TIGR00203">
    <property type="entry name" value="cydB"/>
    <property type="match status" value="1"/>
</dbReference>
<dbReference type="GO" id="GO:0070069">
    <property type="term" value="C:cytochrome complex"/>
    <property type="evidence" value="ECO:0007669"/>
    <property type="project" value="TreeGrafter"/>
</dbReference>
<comment type="caution">
    <text evidence="13">The sequence shown here is derived from an EMBL/GenBank/DDBJ whole genome shotgun (WGS) entry which is preliminary data.</text>
</comment>
<organism evidence="13 14">
    <name type="scientific">Acidipila rosea</name>
    <dbReference type="NCBI Taxonomy" id="768535"/>
    <lineage>
        <taxon>Bacteria</taxon>
        <taxon>Pseudomonadati</taxon>
        <taxon>Acidobacteriota</taxon>
        <taxon>Terriglobia</taxon>
        <taxon>Terriglobales</taxon>
        <taxon>Acidobacteriaceae</taxon>
        <taxon>Acidipila</taxon>
    </lineage>
</organism>
<feature type="transmembrane region" description="Helical" evidence="12">
    <location>
        <begin position="314"/>
        <end position="335"/>
    </location>
</feature>
<dbReference type="GO" id="GO:0009055">
    <property type="term" value="F:electron transfer activity"/>
    <property type="evidence" value="ECO:0007669"/>
    <property type="project" value="TreeGrafter"/>
</dbReference>